<dbReference type="PROSITE" id="PS51892">
    <property type="entry name" value="SUBTILASE"/>
    <property type="match status" value="1"/>
</dbReference>
<dbReference type="Pfam" id="PF01483">
    <property type="entry name" value="P_proprotein"/>
    <property type="match status" value="1"/>
</dbReference>
<dbReference type="PANTHER" id="PTHR42884">
    <property type="entry name" value="PROPROTEIN CONVERTASE SUBTILISIN/KEXIN-RELATED"/>
    <property type="match status" value="1"/>
</dbReference>
<dbReference type="InterPro" id="IPR013858">
    <property type="entry name" value="Peptidase_M10B_C"/>
</dbReference>
<evidence type="ECO:0000313" key="14">
    <source>
        <dbReference type="Proteomes" id="UP001174932"/>
    </source>
</evidence>
<dbReference type="Pfam" id="PF00082">
    <property type="entry name" value="Peptidase_S8"/>
    <property type="match status" value="1"/>
</dbReference>
<dbReference type="InterPro" id="IPR002884">
    <property type="entry name" value="P_dom"/>
</dbReference>
<dbReference type="InterPro" id="IPR034182">
    <property type="entry name" value="Kexin/furin"/>
</dbReference>
<dbReference type="InterPro" id="IPR018511">
    <property type="entry name" value="Hemolysin-typ_Ca-bd_CS"/>
</dbReference>
<comment type="caution">
    <text evidence="13">The sequence shown here is derived from an EMBL/GenBank/DDBJ whole genome shotgun (WGS) entry which is preliminary data.</text>
</comment>
<comment type="similarity">
    <text evidence="3">Belongs to the peptidase S8 family. Furin subfamily.</text>
</comment>
<evidence type="ECO:0000256" key="11">
    <source>
        <dbReference type="PROSITE-ProRule" id="PRU01240"/>
    </source>
</evidence>
<protein>
    <submittedName>
        <fullName evidence="13">S8 family serine peptidase</fullName>
    </submittedName>
</protein>
<proteinExistence type="inferred from homology"/>
<dbReference type="Gene3D" id="2.150.10.10">
    <property type="entry name" value="Serralysin-like metalloprotease, C-terminal"/>
    <property type="match status" value="1"/>
</dbReference>
<dbReference type="PRINTS" id="PR00723">
    <property type="entry name" value="SUBTILISIN"/>
</dbReference>
<evidence type="ECO:0000256" key="7">
    <source>
        <dbReference type="ARBA" id="ARBA00022737"/>
    </source>
</evidence>
<keyword evidence="9 11" id="KW-0720">Serine protease</keyword>
<dbReference type="InterPro" id="IPR000209">
    <property type="entry name" value="Peptidase_S8/S53_dom"/>
</dbReference>
<dbReference type="SUPFAM" id="SSF49785">
    <property type="entry name" value="Galactose-binding domain-like"/>
    <property type="match status" value="1"/>
</dbReference>
<organism evidence="13 14">
    <name type="scientific">Rhizobium alvei</name>
    <dbReference type="NCBI Taxonomy" id="1132659"/>
    <lineage>
        <taxon>Bacteria</taxon>
        <taxon>Pseudomonadati</taxon>
        <taxon>Pseudomonadota</taxon>
        <taxon>Alphaproteobacteria</taxon>
        <taxon>Hyphomicrobiales</taxon>
        <taxon>Rhizobiaceae</taxon>
        <taxon>Rhizobium/Agrobacterium group</taxon>
        <taxon>Rhizobium</taxon>
    </lineage>
</organism>
<dbReference type="PROSITE" id="PS00330">
    <property type="entry name" value="HEMOLYSIN_CALCIUM"/>
    <property type="match status" value="1"/>
</dbReference>
<evidence type="ECO:0000259" key="12">
    <source>
        <dbReference type="PROSITE" id="PS51829"/>
    </source>
</evidence>
<name>A0ABT8YH80_9HYPH</name>
<feature type="active site" description="Charge relay system" evidence="11">
    <location>
        <position position="83"/>
    </location>
</feature>
<keyword evidence="6" id="KW-0732">Signal</keyword>
<evidence type="ECO:0000256" key="5">
    <source>
        <dbReference type="ARBA" id="ARBA00022670"/>
    </source>
</evidence>
<comment type="subcellular location">
    <subcellularLocation>
        <location evidence="2">Secreted</location>
    </subcellularLocation>
</comment>
<evidence type="ECO:0000256" key="10">
    <source>
        <dbReference type="ARBA" id="ARBA00022837"/>
    </source>
</evidence>
<evidence type="ECO:0000256" key="2">
    <source>
        <dbReference type="ARBA" id="ARBA00004613"/>
    </source>
</evidence>
<evidence type="ECO:0000256" key="3">
    <source>
        <dbReference type="ARBA" id="ARBA00005325"/>
    </source>
</evidence>
<keyword evidence="8 11" id="KW-0378">Hydrolase</keyword>
<dbReference type="InterPro" id="IPR036852">
    <property type="entry name" value="Peptidase_S8/S53_dom_sf"/>
</dbReference>
<reference evidence="13" key="2">
    <citation type="submission" date="2023-07" db="EMBL/GenBank/DDBJ databases">
        <authorList>
            <person name="Shen H."/>
        </authorList>
    </citation>
    <scope>NUCLEOTIDE SEQUENCE</scope>
    <source>
        <strain evidence="13">TNR-22</strain>
    </source>
</reference>
<feature type="domain" description="P/Homo B" evidence="12">
    <location>
        <begin position="354"/>
        <end position="488"/>
    </location>
</feature>
<evidence type="ECO:0000256" key="4">
    <source>
        <dbReference type="ARBA" id="ARBA00022525"/>
    </source>
</evidence>
<keyword evidence="5 11" id="KW-0645">Protease</keyword>
<keyword evidence="4" id="KW-0964">Secreted</keyword>
<dbReference type="Proteomes" id="UP001174932">
    <property type="component" value="Unassembled WGS sequence"/>
</dbReference>
<gene>
    <name evidence="13" type="ORF">Q4481_03310</name>
</gene>
<evidence type="ECO:0000256" key="6">
    <source>
        <dbReference type="ARBA" id="ARBA00022729"/>
    </source>
</evidence>
<dbReference type="PROSITE" id="PS51829">
    <property type="entry name" value="P_HOMO_B"/>
    <property type="match status" value="1"/>
</dbReference>
<dbReference type="CDD" id="cd04059">
    <property type="entry name" value="Peptidases_S8_Protein_convertases_Kexins_Furin-like"/>
    <property type="match status" value="1"/>
</dbReference>
<dbReference type="InterPro" id="IPR001343">
    <property type="entry name" value="Hemolysn_Ca-bd"/>
</dbReference>
<feature type="active site" description="Charge relay system" evidence="11">
    <location>
        <position position="45"/>
    </location>
</feature>
<dbReference type="InterPro" id="IPR015500">
    <property type="entry name" value="Peptidase_S8_subtilisin-rel"/>
</dbReference>
<dbReference type="EMBL" id="JAUOZU010000002">
    <property type="protein sequence ID" value="MDO6962969.1"/>
    <property type="molecule type" value="Genomic_DNA"/>
</dbReference>
<sequence length="702" mass="73480">MSTPTDPLFSNQWYLSNPYANEYDLNVLAAWKDYTGAGVKVMVMDNGFDYTHPDLSANYDTDQDYDYGAGDDDAAPVTDDDNHGTAVAGIIGAALNGTGVVGVAYGSTLYGARIDFAVSADVWRTEYVTALADAVTKDVGVINMSFGATSAFSGYDGLTNLALQKAALADAVASGRDGLGIVLVKSAGNSRGDYTEVNHDAMDADTRQVVVGALDRSGYVTEYSTPGSPILVSAFGSPYVGQIYSTDRQGTAGYNDDVDGDYTSSFNGTSAAAPMVSGVVALMLEANADLGWRDVQSILAYSARHVGSNINGESLSGSERNLWGWNGAANWNGGGLHFSADYGYGLVDALAAVRLAESWTDQSTSANEQSASLDMTDALTALDASEIAFTKTMSDAIVVERVVVSLDFSSTYVGDLELYLTGPDGTEHRLIADQGGNGDFDGLYTFESQAFRGSLSTGDWTVRVVDDEAPDAVTVRDAFITVYGAAPDVDDSYIYTNEFSDFTDTHSKALTDADGGIDLLNAAAVTAAMTVNLGKGTGKIDGVAITISGIENIYAGDGADTLLGNASVNDINGARGNDKITGNTGADILTGGVGSDDFFYLLAADSTVGAGRDEITDFRRKTDDIDLSAIDAQTGSGNQAFAFIGDDAFGRKAGQLHFIQKDNAGTDNDFTLVEGDIDGNGKADFQIELAGLINLAKGDFIL</sequence>
<dbReference type="PANTHER" id="PTHR42884:SF14">
    <property type="entry name" value="NEUROENDOCRINE CONVERTASE 1"/>
    <property type="match status" value="1"/>
</dbReference>
<dbReference type="Gene3D" id="3.40.50.200">
    <property type="entry name" value="Peptidase S8/S53 domain"/>
    <property type="match status" value="1"/>
</dbReference>
<evidence type="ECO:0000256" key="9">
    <source>
        <dbReference type="ARBA" id="ARBA00022825"/>
    </source>
</evidence>
<feature type="active site" description="Charge relay system" evidence="11">
    <location>
        <position position="270"/>
    </location>
</feature>
<evidence type="ECO:0000256" key="8">
    <source>
        <dbReference type="ARBA" id="ARBA00022801"/>
    </source>
</evidence>
<dbReference type="Pfam" id="PF08548">
    <property type="entry name" value="Peptidase_M10_C"/>
    <property type="match status" value="1"/>
</dbReference>
<dbReference type="InterPro" id="IPR023828">
    <property type="entry name" value="Peptidase_S8_Ser-AS"/>
</dbReference>
<reference evidence="13" key="1">
    <citation type="journal article" date="2015" name="Int. J. Syst. Evol. Microbiol.">
        <title>Rhizobium alvei sp. nov., isolated from a freshwater river.</title>
        <authorList>
            <person name="Sheu S.Y."/>
            <person name="Huang H.W."/>
            <person name="Young C.C."/>
            <person name="Chen W.M."/>
        </authorList>
    </citation>
    <scope>NUCLEOTIDE SEQUENCE</scope>
    <source>
        <strain evidence="13">TNR-22</strain>
    </source>
</reference>
<dbReference type="SUPFAM" id="SSF51120">
    <property type="entry name" value="beta-Roll"/>
    <property type="match status" value="1"/>
</dbReference>
<dbReference type="SUPFAM" id="SSF52743">
    <property type="entry name" value="Subtilisin-like"/>
    <property type="match status" value="1"/>
</dbReference>
<accession>A0ABT8YH80</accession>
<evidence type="ECO:0000256" key="1">
    <source>
        <dbReference type="ARBA" id="ARBA00001913"/>
    </source>
</evidence>
<keyword evidence="10" id="KW-0106">Calcium</keyword>
<dbReference type="InterPro" id="IPR008979">
    <property type="entry name" value="Galactose-bd-like_sf"/>
</dbReference>
<dbReference type="InterPro" id="IPR022398">
    <property type="entry name" value="Peptidase_S8_His-AS"/>
</dbReference>
<evidence type="ECO:0000313" key="13">
    <source>
        <dbReference type="EMBL" id="MDO6962969.1"/>
    </source>
</evidence>
<keyword evidence="7" id="KW-0677">Repeat</keyword>
<keyword evidence="14" id="KW-1185">Reference proteome</keyword>
<dbReference type="PROSITE" id="PS00137">
    <property type="entry name" value="SUBTILASE_HIS"/>
    <property type="match status" value="1"/>
</dbReference>
<dbReference type="InterPro" id="IPR011049">
    <property type="entry name" value="Serralysin-like_metalloprot_C"/>
</dbReference>
<comment type="cofactor">
    <cofactor evidence="1">
        <name>Ca(2+)</name>
        <dbReference type="ChEBI" id="CHEBI:29108"/>
    </cofactor>
</comment>
<dbReference type="PROSITE" id="PS00138">
    <property type="entry name" value="SUBTILASE_SER"/>
    <property type="match status" value="1"/>
</dbReference>
<dbReference type="RefSeq" id="WP_304374859.1">
    <property type="nucleotide sequence ID" value="NZ_JAUOZU010000002.1"/>
</dbReference>
<dbReference type="Pfam" id="PF00353">
    <property type="entry name" value="HemolysinCabind"/>
    <property type="match status" value="1"/>
</dbReference>